<dbReference type="Proteomes" id="UP001152646">
    <property type="component" value="Unassembled WGS sequence"/>
</dbReference>
<organism evidence="3 4">
    <name type="scientific">Penicillium salamii</name>
    <dbReference type="NCBI Taxonomy" id="1612424"/>
    <lineage>
        <taxon>Eukaryota</taxon>
        <taxon>Fungi</taxon>
        <taxon>Dikarya</taxon>
        <taxon>Ascomycota</taxon>
        <taxon>Pezizomycotina</taxon>
        <taxon>Eurotiomycetes</taxon>
        <taxon>Eurotiomycetidae</taxon>
        <taxon>Eurotiales</taxon>
        <taxon>Aspergillaceae</taxon>
        <taxon>Penicillium</taxon>
    </lineage>
</organism>
<protein>
    <submittedName>
        <fullName evidence="3">Uncharacterized protein</fullName>
    </submittedName>
</protein>
<gene>
    <name evidence="3" type="ORF">PSALAMII_LOCUS5444</name>
</gene>
<comment type="caution">
    <text evidence="3">The sequence shown here is derived from an EMBL/GenBank/DDBJ whole genome shotgun (WGS) entry which is preliminary data.</text>
</comment>
<evidence type="ECO:0000313" key="4">
    <source>
        <dbReference type="Proteomes" id="UP001152646"/>
    </source>
</evidence>
<dbReference type="EMBL" id="CAJVPA010000184">
    <property type="protein sequence ID" value="CAG8375663.1"/>
    <property type="molecule type" value="Genomic_DNA"/>
</dbReference>
<proteinExistence type="predicted"/>
<accession>A0A9W4J6S8</accession>
<evidence type="ECO:0000256" key="2">
    <source>
        <dbReference type="SAM" id="MobiDB-lite"/>
    </source>
</evidence>
<feature type="coiled-coil region" evidence="1">
    <location>
        <begin position="93"/>
        <end position="158"/>
    </location>
</feature>
<feature type="region of interest" description="Disordered" evidence="2">
    <location>
        <begin position="274"/>
        <end position="521"/>
    </location>
</feature>
<keyword evidence="1" id="KW-0175">Coiled coil</keyword>
<evidence type="ECO:0000256" key="1">
    <source>
        <dbReference type="SAM" id="Coils"/>
    </source>
</evidence>
<reference evidence="3" key="1">
    <citation type="submission" date="2021-07" db="EMBL/GenBank/DDBJ databases">
        <authorList>
            <person name="Branca A.L. A."/>
        </authorList>
    </citation>
    <scope>NUCLEOTIDE SEQUENCE</scope>
</reference>
<evidence type="ECO:0000313" key="3">
    <source>
        <dbReference type="EMBL" id="CAG8375663.1"/>
    </source>
</evidence>
<feature type="compositionally biased region" description="Polar residues" evidence="2">
    <location>
        <begin position="490"/>
        <end position="504"/>
    </location>
</feature>
<feature type="coiled-coil region" evidence="1">
    <location>
        <begin position="197"/>
        <end position="274"/>
    </location>
</feature>
<feature type="compositionally biased region" description="Low complexity" evidence="2">
    <location>
        <begin position="417"/>
        <end position="430"/>
    </location>
</feature>
<dbReference type="OrthoDB" id="20105at2759"/>
<name>A0A9W4J6S8_9EURO</name>
<dbReference type="AlphaFoldDB" id="A0A9W4J6S8"/>
<sequence length="521" mass="57320">MYVTCQPLMGPSSSNADMSPQLEMSMRTAHLEKEYEKTLSDSARLLDGERDRVRRIEHLFLQFENEAIRLQLEESNGHLLGFSKADSEACVQLQDACQEIDRLEHQAQNSTNEINRLKNELAAQKSNSASYNNVLAEKVQISKELATLQSEHERLKAQDGSYQAVVARNNEMERYATSVEAQLDDEKHAHQRTQAKASQQTTEIANLTTRIDELRKELAGELRAKQQQERDFHQQSSGWESQRAVLEGKVESLNKQLRASKSKLQELQAELQHRGNVKAHATNGSETTRPVPLQRPGPIARPSSHSGVEIATPGAFRVQAKPKKDSALPGDKSSFSITPFLNRTGGGLSDSPMSSVAGDDDNGHDGAADAPTPLETLKGNRNGEPRRMGSALRRQLSPGQDRLPIAKTVKPKARESATAAPAPVKVPTKLPAKEKPSVSRMVSAIEDDGLSDSSAEELAKPKKRKLGGQRDRSLFEEDDEDMGLFANATRKGSTLSKGPTNSTKFGAPLGFSPLKKDRKRL</sequence>